<dbReference type="GO" id="GO:0000747">
    <property type="term" value="P:conjugation with cellular fusion"/>
    <property type="evidence" value="ECO:0007669"/>
    <property type="project" value="TreeGrafter"/>
</dbReference>
<organism evidence="2 3">
    <name type="scientific">Tulasnella calospora MUT 4182</name>
    <dbReference type="NCBI Taxonomy" id="1051891"/>
    <lineage>
        <taxon>Eukaryota</taxon>
        <taxon>Fungi</taxon>
        <taxon>Dikarya</taxon>
        <taxon>Basidiomycota</taxon>
        <taxon>Agaricomycotina</taxon>
        <taxon>Agaricomycetes</taxon>
        <taxon>Cantharellales</taxon>
        <taxon>Tulasnellaceae</taxon>
        <taxon>Tulasnella</taxon>
    </lineage>
</organism>
<dbReference type="AlphaFoldDB" id="A0A0C3LAK4"/>
<dbReference type="CDD" id="cd00063">
    <property type="entry name" value="FN3"/>
    <property type="match status" value="1"/>
</dbReference>
<dbReference type="InterPro" id="IPR001357">
    <property type="entry name" value="BRCT_dom"/>
</dbReference>
<dbReference type="GO" id="GO:0006893">
    <property type="term" value="P:Golgi to plasma membrane transport"/>
    <property type="evidence" value="ECO:0007669"/>
    <property type="project" value="TreeGrafter"/>
</dbReference>
<dbReference type="SUPFAM" id="SSF52113">
    <property type="entry name" value="BRCT domain"/>
    <property type="match status" value="1"/>
</dbReference>
<evidence type="ECO:0000259" key="1">
    <source>
        <dbReference type="PROSITE" id="PS50853"/>
    </source>
</evidence>
<dbReference type="InterPro" id="IPR052827">
    <property type="entry name" value="CHS_Export/Cell_Fusion_Reg"/>
</dbReference>
<evidence type="ECO:0000313" key="3">
    <source>
        <dbReference type="Proteomes" id="UP000054248"/>
    </source>
</evidence>
<dbReference type="PROSITE" id="PS50853">
    <property type="entry name" value="FN3"/>
    <property type="match status" value="1"/>
</dbReference>
<dbReference type="InterPro" id="IPR036420">
    <property type="entry name" value="BRCT_dom_sf"/>
</dbReference>
<dbReference type="GO" id="GO:0046983">
    <property type="term" value="F:protein dimerization activity"/>
    <property type="evidence" value="ECO:0007669"/>
    <property type="project" value="InterPro"/>
</dbReference>
<sequence>MDSFTFTVGKLDAGMAILIGERAHLIEFPSLLLPPGVSSGSIVNIAVHRNVAEEKKQKREFWELQDKIFETFGLESPAPPQLEVRNVTQTSVTLEWPPIQLATATLRSLDIYRNGERLAVIPNPLQNTSTKLSGLEMNTQYSFQLILRTTAGTYPSNIIKLTTHTMTDTSGISVCFGTVDDLVLLENAKLALDEMKAKWSDRVQIDTTHFVCTTPASTPMGASATGGVSQQPGVEYQKALQASIPIVLPHWALACYQGKK</sequence>
<dbReference type="SMART" id="SM00060">
    <property type="entry name" value="FN3"/>
    <property type="match status" value="1"/>
</dbReference>
<dbReference type="GO" id="GO:0034044">
    <property type="term" value="C:exomer complex"/>
    <property type="evidence" value="ECO:0007669"/>
    <property type="project" value="TreeGrafter"/>
</dbReference>
<dbReference type="InterPro" id="IPR003961">
    <property type="entry name" value="FN3_dom"/>
</dbReference>
<evidence type="ECO:0000313" key="2">
    <source>
        <dbReference type="EMBL" id="KIO30908.1"/>
    </source>
</evidence>
<protein>
    <recommendedName>
        <fullName evidence="1">Fibronectin type-III domain-containing protein</fullName>
    </recommendedName>
</protein>
<dbReference type="OrthoDB" id="245697at2759"/>
<dbReference type="Pfam" id="PF16892">
    <property type="entry name" value="CHS5_N"/>
    <property type="match status" value="1"/>
</dbReference>
<dbReference type="STRING" id="1051891.A0A0C3LAK4"/>
<dbReference type="InterPro" id="IPR031673">
    <property type="entry name" value="Chs5_N"/>
</dbReference>
<dbReference type="Pfam" id="PF16893">
    <property type="entry name" value="fn3_2"/>
    <property type="match status" value="1"/>
</dbReference>
<reference evidence="2 3" key="1">
    <citation type="submission" date="2014-04" db="EMBL/GenBank/DDBJ databases">
        <authorList>
            <consortium name="DOE Joint Genome Institute"/>
            <person name="Kuo A."/>
            <person name="Girlanda M."/>
            <person name="Perotto S."/>
            <person name="Kohler A."/>
            <person name="Nagy L.G."/>
            <person name="Floudas D."/>
            <person name="Copeland A."/>
            <person name="Barry K.W."/>
            <person name="Cichocki N."/>
            <person name="Veneault-Fourrey C."/>
            <person name="LaButti K."/>
            <person name="Lindquist E.A."/>
            <person name="Lipzen A."/>
            <person name="Lundell T."/>
            <person name="Morin E."/>
            <person name="Murat C."/>
            <person name="Sun H."/>
            <person name="Tunlid A."/>
            <person name="Henrissat B."/>
            <person name="Grigoriev I.V."/>
            <person name="Hibbett D.S."/>
            <person name="Martin F."/>
            <person name="Nordberg H.P."/>
            <person name="Cantor M.N."/>
            <person name="Hua S.X."/>
        </authorList>
    </citation>
    <scope>NUCLEOTIDE SEQUENCE [LARGE SCALE GENOMIC DNA]</scope>
    <source>
        <strain evidence="2 3">MUT 4182</strain>
    </source>
</reference>
<dbReference type="Gene3D" id="2.60.40.10">
    <property type="entry name" value="Immunoglobulins"/>
    <property type="match status" value="1"/>
</dbReference>
<dbReference type="Gene3D" id="6.20.120.50">
    <property type="match status" value="1"/>
</dbReference>
<dbReference type="InterPro" id="IPR013783">
    <property type="entry name" value="Ig-like_fold"/>
</dbReference>
<dbReference type="HOGENOM" id="CLU_019904_1_0_1"/>
<proteinExistence type="predicted"/>
<dbReference type="SUPFAM" id="SSF49265">
    <property type="entry name" value="Fibronectin type III"/>
    <property type="match status" value="1"/>
</dbReference>
<gene>
    <name evidence="2" type="ORF">M407DRAFT_68704</name>
</gene>
<dbReference type="GO" id="GO:0005802">
    <property type="term" value="C:trans-Golgi network"/>
    <property type="evidence" value="ECO:0007669"/>
    <property type="project" value="TreeGrafter"/>
</dbReference>
<feature type="domain" description="Fibronectin type-III" evidence="1">
    <location>
        <begin position="76"/>
        <end position="170"/>
    </location>
</feature>
<name>A0A0C3LAK4_9AGAM</name>
<reference evidence="3" key="2">
    <citation type="submission" date="2015-01" db="EMBL/GenBank/DDBJ databases">
        <title>Evolutionary Origins and Diversification of the Mycorrhizal Mutualists.</title>
        <authorList>
            <consortium name="DOE Joint Genome Institute"/>
            <consortium name="Mycorrhizal Genomics Consortium"/>
            <person name="Kohler A."/>
            <person name="Kuo A."/>
            <person name="Nagy L.G."/>
            <person name="Floudas D."/>
            <person name="Copeland A."/>
            <person name="Barry K.W."/>
            <person name="Cichocki N."/>
            <person name="Veneault-Fourrey C."/>
            <person name="LaButti K."/>
            <person name="Lindquist E.A."/>
            <person name="Lipzen A."/>
            <person name="Lundell T."/>
            <person name="Morin E."/>
            <person name="Murat C."/>
            <person name="Riley R."/>
            <person name="Ohm R."/>
            <person name="Sun H."/>
            <person name="Tunlid A."/>
            <person name="Henrissat B."/>
            <person name="Grigoriev I.V."/>
            <person name="Hibbett D.S."/>
            <person name="Martin F."/>
        </authorList>
    </citation>
    <scope>NUCLEOTIDE SEQUENCE [LARGE SCALE GENOMIC DNA]</scope>
    <source>
        <strain evidence="3">MUT 4182</strain>
    </source>
</reference>
<dbReference type="EMBL" id="KN822967">
    <property type="protein sequence ID" value="KIO30908.1"/>
    <property type="molecule type" value="Genomic_DNA"/>
</dbReference>
<dbReference type="InterPro" id="IPR036116">
    <property type="entry name" value="FN3_sf"/>
</dbReference>
<dbReference type="InterPro" id="IPR031669">
    <property type="entry name" value="Fn3_2"/>
</dbReference>
<dbReference type="PANTHER" id="PTHR47351:SF1">
    <property type="entry name" value="CHITIN BIOSYNTHESIS PROTEIN CHS5"/>
    <property type="match status" value="1"/>
</dbReference>
<dbReference type="PANTHER" id="PTHR47351">
    <property type="entry name" value="CHITIN BIOSYNTHESIS PROTEIN CHS5"/>
    <property type="match status" value="1"/>
</dbReference>
<keyword evidence="3" id="KW-1185">Reference proteome</keyword>
<dbReference type="Pfam" id="PF00533">
    <property type="entry name" value="BRCT"/>
    <property type="match status" value="1"/>
</dbReference>
<dbReference type="CDD" id="cd13945">
    <property type="entry name" value="Chs5_N"/>
    <property type="match status" value="1"/>
</dbReference>
<accession>A0A0C3LAK4</accession>
<dbReference type="Proteomes" id="UP000054248">
    <property type="component" value="Unassembled WGS sequence"/>
</dbReference>
<dbReference type="Gene3D" id="3.40.50.10190">
    <property type="entry name" value="BRCT domain"/>
    <property type="match status" value="1"/>
</dbReference>